<sequence length="266" mass="29032">MNRVSVALLASLVAGTAQAQVSDPTDREDRRDRAIGADVSYSTDADETEVLKAGVNLDIRSVGPEDYVGFRIEKVRFNPVGAGWQGDNRVYVRASSSQGEWKGAAQVGTDGHNVIGSASLHDEAAVRKEFFIERDILETRQGLSRGLYYTILGAAVDIPADDRNIFTVLGAVQTFTGENVRRHLRLNYVHVLDPGLGLTAQVRTRYFRNSDPGNMITIRLNGTRRCCRSYSSVGLIVAGCIWLRAATACRRTMPPTGAGQPTSMLE</sequence>
<proteinExistence type="predicted"/>
<evidence type="ECO:0008006" key="4">
    <source>
        <dbReference type="Google" id="ProtNLM"/>
    </source>
</evidence>
<evidence type="ECO:0000313" key="2">
    <source>
        <dbReference type="EMBL" id="QIK79564.1"/>
    </source>
</evidence>
<organism evidence="2 3">
    <name type="scientific">Sphingomonas piscis</name>
    <dbReference type="NCBI Taxonomy" id="2714943"/>
    <lineage>
        <taxon>Bacteria</taxon>
        <taxon>Pseudomonadati</taxon>
        <taxon>Pseudomonadota</taxon>
        <taxon>Alphaproteobacteria</taxon>
        <taxon>Sphingomonadales</taxon>
        <taxon>Sphingomonadaceae</taxon>
        <taxon>Sphingomonas</taxon>
    </lineage>
</organism>
<evidence type="ECO:0000256" key="1">
    <source>
        <dbReference type="SAM" id="SignalP"/>
    </source>
</evidence>
<feature type="signal peptide" evidence="1">
    <location>
        <begin position="1"/>
        <end position="19"/>
    </location>
</feature>
<name>A0A6G7YS55_9SPHN</name>
<dbReference type="KEGG" id="spii:G7077_12255"/>
<keyword evidence="1" id="KW-0732">Signal</keyword>
<reference evidence="2 3" key="1">
    <citation type="submission" date="2020-03" db="EMBL/GenBank/DDBJ databases">
        <title>Sphingomonas sp. nov., isolated from fish.</title>
        <authorList>
            <person name="Hyun D.-W."/>
            <person name="Bae J.-W."/>
        </authorList>
    </citation>
    <scope>NUCLEOTIDE SEQUENCE [LARGE SCALE GENOMIC DNA]</scope>
    <source>
        <strain evidence="2 3">HDW15B</strain>
    </source>
</reference>
<gene>
    <name evidence="2" type="ORF">G7077_12255</name>
</gene>
<dbReference type="EMBL" id="CP049869">
    <property type="protein sequence ID" value="QIK79564.1"/>
    <property type="molecule type" value="Genomic_DNA"/>
</dbReference>
<accession>A0A6G7YS55</accession>
<protein>
    <recommendedName>
        <fullName evidence="4">Alginate export domain-containing protein</fullName>
    </recommendedName>
</protein>
<dbReference type="Proteomes" id="UP000503222">
    <property type="component" value="Chromosome"/>
</dbReference>
<feature type="chain" id="PRO_5026286623" description="Alginate export domain-containing protein" evidence="1">
    <location>
        <begin position="20"/>
        <end position="266"/>
    </location>
</feature>
<dbReference type="AlphaFoldDB" id="A0A6G7YS55"/>
<evidence type="ECO:0000313" key="3">
    <source>
        <dbReference type="Proteomes" id="UP000503222"/>
    </source>
</evidence>
<keyword evidence="3" id="KW-1185">Reference proteome</keyword>
<dbReference type="RefSeq" id="WP_166411951.1">
    <property type="nucleotide sequence ID" value="NZ_CP049869.1"/>
</dbReference>